<evidence type="ECO:0000313" key="2">
    <source>
        <dbReference type="EMBL" id="KAL1876857.1"/>
    </source>
</evidence>
<reference evidence="2 3" key="1">
    <citation type="journal article" date="2024" name="Commun. Biol.">
        <title>Comparative genomic analysis of thermophilic fungi reveals convergent evolutionary adaptations and gene losses.</title>
        <authorList>
            <person name="Steindorff A.S."/>
            <person name="Aguilar-Pontes M.V."/>
            <person name="Robinson A.J."/>
            <person name="Andreopoulos B."/>
            <person name="LaButti K."/>
            <person name="Kuo A."/>
            <person name="Mondo S."/>
            <person name="Riley R."/>
            <person name="Otillar R."/>
            <person name="Haridas S."/>
            <person name="Lipzen A."/>
            <person name="Grimwood J."/>
            <person name="Schmutz J."/>
            <person name="Clum A."/>
            <person name="Reid I.D."/>
            <person name="Moisan M.C."/>
            <person name="Butler G."/>
            <person name="Nguyen T.T.M."/>
            <person name="Dewar K."/>
            <person name="Conant G."/>
            <person name="Drula E."/>
            <person name="Henrissat B."/>
            <person name="Hansel C."/>
            <person name="Singer S."/>
            <person name="Hutchinson M.I."/>
            <person name="de Vries R.P."/>
            <person name="Natvig D.O."/>
            <person name="Powell A.J."/>
            <person name="Tsang A."/>
            <person name="Grigoriev I.V."/>
        </authorList>
    </citation>
    <scope>NUCLEOTIDE SEQUENCE [LARGE SCALE GENOMIC DNA]</scope>
    <source>
        <strain evidence="2 3">ATCC 24622</strain>
    </source>
</reference>
<evidence type="ECO:0000313" key="3">
    <source>
        <dbReference type="Proteomes" id="UP001586593"/>
    </source>
</evidence>
<protein>
    <submittedName>
        <fullName evidence="2">Uncharacterized protein</fullName>
    </submittedName>
</protein>
<comment type="caution">
    <text evidence="2">The sequence shown here is derived from an EMBL/GenBank/DDBJ whole genome shotgun (WGS) entry which is preliminary data.</text>
</comment>
<accession>A0ABR3XLJ8</accession>
<dbReference type="EMBL" id="JAZHXJ010000072">
    <property type="protein sequence ID" value="KAL1876857.1"/>
    <property type="molecule type" value="Genomic_DNA"/>
</dbReference>
<evidence type="ECO:0000256" key="1">
    <source>
        <dbReference type="SAM" id="MobiDB-lite"/>
    </source>
</evidence>
<keyword evidence="3" id="KW-1185">Reference proteome</keyword>
<feature type="region of interest" description="Disordered" evidence="1">
    <location>
        <begin position="315"/>
        <end position="343"/>
    </location>
</feature>
<organism evidence="2 3">
    <name type="scientific">Phialemonium thermophilum</name>
    <dbReference type="NCBI Taxonomy" id="223376"/>
    <lineage>
        <taxon>Eukaryota</taxon>
        <taxon>Fungi</taxon>
        <taxon>Dikarya</taxon>
        <taxon>Ascomycota</taxon>
        <taxon>Pezizomycotina</taxon>
        <taxon>Sordariomycetes</taxon>
        <taxon>Sordariomycetidae</taxon>
        <taxon>Cephalothecales</taxon>
        <taxon>Cephalothecaceae</taxon>
        <taxon>Phialemonium</taxon>
    </lineage>
</organism>
<name>A0ABR3XLJ8_9PEZI</name>
<proteinExistence type="predicted"/>
<sequence length="343" mass="37443">MNLFRRWFNPITNPIEPSVDMHAEPLGDTPTESLRNFLEDDSGNEARMATIVADLTATANAGNFGAKFITSYSEEANSSDGNDALEGNEIGFANITDSKYDICTTGSGGPSHMAFTFVVAEGATIADIVDRLMQLIIDWANKDVHPDIRRSATVNSVFPLPIDYNHLFIAADWLQPFGLARAGLATPQITSLSAEGTTEGMEVPVADLVQTKRQADKTQQKPQQLDVLVVLSIDNLREAIRVAREPIYCPEQMRNVPFLTQRQRDRMEANLAALWREYEEADMMSSGCGGADVGSEVEETRLKILAFGRSLRAQAERSQGKSCSPEIAPDEGKGGGRKVAACN</sequence>
<dbReference type="Proteomes" id="UP001586593">
    <property type="component" value="Unassembled WGS sequence"/>
</dbReference>
<gene>
    <name evidence="2" type="ORF">VTK73DRAFT_9087</name>
</gene>